<feature type="region of interest" description="Disordered" evidence="1">
    <location>
        <begin position="362"/>
        <end position="387"/>
    </location>
</feature>
<dbReference type="InterPro" id="IPR049227">
    <property type="entry name" value="DUF6824"/>
</dbReference>
<organism evidence="3">
    <name type="scientific">Pseudo-nitzschia australis</name>
    <dbReference type="NCBI Taxonomy" id="44445"/>
    <lineage>
        <taxon>Eukaryota</taxon>
        <taxon>Sar</taxon>
        <taxon>Stramenopiles</taxon>
        <taxon>Ochrophyta</taxon>
        <taxon>Bacillariophyta</taxon>
        <taxon>Bacillariophyceae</taxon>
        <taxon>Bacillariophycidae</taxon>
        <taxon>Bacillariales</taxon>
        <taxon>Bacillariaceae</taxon>
        <taxon>Pseudo-nitzschia</taxon>
    </lineage>
</organism>
<feature type="domain" description="DUF6824" evidence="2">
    <location>
        <begin position="19"/>
        <end position="107"/>
    </location>
</feature>
<gene>
    <name evidence="3" type="ORF">PAUS00366_LOCUS7916</name>
</gene>
<evidence type="ECO:0000256" key="1">
    <source>
        <dbReference type="SAM" id="MobiDB-lite"/>
    </source>
</evidence>
<name>A0A7S4EIQ2_9STRA</name>
<accession>A0A7S4EIQ2</accession>
<evidence type="ECO:0000259" key="2">
    <source>
        <dbReference type="Pfam" id="PF20710"/>
    </source>
</evidence>
<dbReference type="Pfam" id="PF20710">
    <property type="entry name" value="DUF6824"/>
    <property type="match status" value="1"/>
</dbReference>
<proteinExistence type="predicted"/>
<sequence>MDSIIIDGKVHIRTPRTEDVLSGRGGGINNHQGNKVYRSIVKSRKGEYNLSNCKTQKHVIAKEVIQKLKSEPISARFLKKADEHNGNLWVENDEEEVVKKVAQALREGAKAYKEAEQNSQGGARSSSKTNKKRKKKASKPAAKKAAKTGVAINMNAAETMYAKGVEIEASLSEVSDYKSENFHLPTNDHVQELSENLEKAIKDGTPPLASLDDPPHNHIPFLSLDGSQPPGTKDVLPPFVDPFRDEACVSTEFPDALHFYEMCSVPDQLPLSNPVADQRNLFHNANAQPAALEHHEICSVPDQSTENDNESTDYEGCGHSSGYDRNRDLNRKLSVPSLSGFLSVPSLSRWYNMLMGWEDDGSQYYNEHDSRVNGAVGDDYVPETRGE</sequence>
<dbReference type="AlphaFoldDB" id="A0A7S4EIQ2"/>
<dbReference type="EMBL" id="HBIX01010474">
    <property type="protein sequence ID" value="CAE0715164.1"/>
    <property type="molecule type" value="Transcribed_RNA"/>
</dbReference>
<feature type="region of interest" description="Disordered" evidence="1">
    <location>
        <begin position="301"/>
        <end position="326"/>
    </location>
</feature>
<protein>
    <recommendedName>
        <fullName evidence="2">DUF6824 domain-containing protein</fullName>
    </recommendedName>
</protein>
<reference evidence="3" key="1">
    <citation type="submission" date="2021-01" db="EMBL/GenBank/DDBJ databases">
        <authorList>
            <person name="Corre E."/>
            <person name="Pelletier E."/>
            <person name="Niang G."/>
            <person name="Scheremetjew M."/>
            <person name="Finn R."/>
            <person name="Kale V."/>
            <person name="Holt S."/>
            <person name="Cochrane G."/>
            <person name="Meng A."/>
            <person name="Brown T."/>
            <person name="Cohen L."/>
        </authorList>
    </citation>
    <scope>NUCLEOTIDE SEQUENCE</scope>
    <source>
        <strain evidence="3">10249 10 AB</strain>
    </source>
</reference>
<feature type="region of interest" description="Disordered" evidence="1">
    <location>
        <begin position="111"/>
        <end position="147"/>
    </location>
</feature>
<evidence type="ECO:0000313" key="3">
    <source>
        <dbReference type="EMBL" id="CAE0715164.1"/>
    </source>
</evidence>
<feature type="compositionally biased region" description="Basic residues" evidence="1">
    <location>
        <begin position="129"/>
        <end position="146"/>
    </location>
</feature>